<keyword evidence="2" id="KW-1185">Reference proteome</keyword>
<name>A0ABR3S5S7_9PLEO</name>
<comment type="caution">
    <text evidence="1">The sequence shown here is derived from an EMBL/GenBank/DDBJ whole genome shotgun (WGS) entry which is preliminary data.</text>
</comment>
<evidence type="ECO:0000313" key="1">
    <source>
        <dbReference type="EMBL" id="KAL1612049.1"/>
    </source>
</evidence>
<organism evidence="1 2">
    <name type="scientific">Paraconiothyrium brasiliense</name>
    <dbReference type="NCBI Taxonomy" id="300254"/>
    <lineage>
        <taxon>Eukaryota</taxon>
        <taxon>Fungi</taxon>
        <taxon>Dikarya</taxon>
        <taxon>Ascomycota</taxon>
        <taxon>Pezizomycotina</taxon>
        <taxon>Dothideomycetes</taxon>
        <taxon>Pleosporomycetidae</taxon>
        <taxon>Pleosporales</taxon>
        <taxon>Massarineae</taxon>
        <taxon>Didymosphaeriaceae</taxon>
        <taxon>Paraconiothyrium</taxon>
    </lineage>
</organism>
<proteinExistence type="predicted"/>
<dbReference type="Gene3D" id="1.25.40.10">
    <property type="entry name" value="Tetratricopeptide repeat domain"/>
    <property type="match status" value="1"/>
</dbReference>
<gene>
    <name evidence="1" type="ORF">SLS60_000272</name>
</gene>
<evidence type="ECO:0000313" key="2">
    <source>
        <dbReference type="Proteomes" id="UP001521785"/>
    </source>
</evidence>
<reference evidence="1 2" key="1">
    <citation type="submission" date="2024-02" db="EMBL/GenBank/DDBJ databases">
        <title>De novo assembly and annotation of 12 fungi associated with fruit tree decline syndrome in Ontario, Canada.</title>
        <authorList>
            <person name="Sulman M."/>
            <person name="Ellouze W."/>
            <person name="Ilyukhin E."/>
        </authorList>
    </citation>
    <scope>NUCLEOTIDE SEQUENCE [LARGE SCALE GENOMIC DNA]</scope>
    <source>
        <strain evidence="1 2">M42-189</strain>
    </source>
</reference>
<accession>A0ABR3S5S7</accession>
<dbReference type="EMBL" id="JAKJXO020000001">
    <property type="protein sequence ID" value="KAL1612049.1"/>
    <property type="molecule type" value="Genomic_DNA"/>
</dbReference>
<dbReference type="InterPro" id="IPR011990">
    <property type="entry name" value="TPR-like_helical_dom_sf"/>
</dbReference>
<sequence>MFNLSESHLAKTSHYTYLTKQALAEYFRLALAIDSDKRATSVIPLVHVLQNAVAGMEQDEGILETIVLEKPGDGIPLDIAYFQCTCFDVATSMVQLYDVDYRVRNMIFECLKNVYSETKDIELFEIINRSVSRQIAMCYQLGFGVRRDTTLAEQWVLNSSMRNQFSESLTALCATTIPLYQGWTKWAKWSNEVFAGHYERTNDMQYYRDQKLALTVIDVEKGELEDWDSALGTAHWIVRSRATLLLNKISNIGLNSLALTMAEGMLEQAQATLPPDHPVLSGMRVDLIKACLSMNKIIKAQELFYQVKPQLRDYPKCLSIIENEPDADFLRSIGEYGLLAAIKSSNKDPKHGEAILLQIIPRVVKLLGVQNLQCIKLQYNLVVTYSDQAKFKSALELINPLYDICRKSHGENHEMTLLLSAKRHALEKPPGWMKSKLKLIVRMRPGFSRDRIEACQKGLGNSHPYTLDAVNEGIDFLVGEWRYDEAARLAQTALEIVLSREDSRPDDVSYQRNKLMFVRTADVGNGGIGNPQIIEQNKYGAQSLPSAAGNHVNLLN</sequence>
<protein>
    <submittedName>
        <fullName evidence="1">Uncharacterized protein</fullName>
    </submittedName>
</protein>
<dbReference type="Proteomes" id="UP001521785">
    <property type="component" value="Unassembled WGS sequence"/>
</dbReference>